<dbReference type="PANTHER" id="PTHR24209">
    <property type="entry name" value="PROTEIN DA1-RELATED 2"/>
    <property type="match status" value="1"/>
</dbReference>
<dbReference type="AlphaFoldDB" id="A0A2P6QUQ1"/>
<dbReference type="Proteomes" id="UP000238479">
    <property type="component" value="Chromosome 4"/>
</dbReference>
<sequence>MGGLLAHEMMHGWLNLQGKQWEWERSVKEGICQVMYYKWLQWFSSRGYNSSHKTNEQVQHTRMLKEYLAQKIECWNDEVYGQGFINAMRAIEIVGFKTTVDHIVKDGTLPVVPPVAPVVMGKKKKTTTTTTELTRKKTTCAPITELLWKATSSTTKSLWKATAATITNLLWKVTAACETPRFVTMEGHRRHQYHQGQSHNNLHVPMAASPTLLLVFIGILIEHK</sequence>
<dbReference type="InterPro" id="IPR045218">
    <property type="entry name" value="DA1-like"/>
</dbReference>
<protein>
    <recommendedName>
        <fullName evidence="1">Protein DA1-like domain-containing protein</fullName>
    </recommendedName>
</protein>
<organism evidence="2 3">
    <name type="scientific">Rosa chinensis</name>
    <name type="common">China rose</name>
    <dbReference type="NCBI Taxonomy" id="74649"/>
    <lineage>
        <taxon>Eukaryota</taxon>
        <taxon>Viridiplantae</taxon>
        <taxon>Streptophyta</taxon>
        <taxon>Embryophyta</taxon>
        <taxon>Tracheophyta</taxon>
        <taxon>Spermatophyta</taxon>
        <taxon>Magnoliopsida</taxon>
        <taxon>eudicotyledons</taxon>
        <taxon>Gunneridae</taxon>
        <taxon>Pentapetalae</taxon>
        <taxon>rosids</taxon>
        <taxon>fabids</taxon>
        <taxon>Rosales</taxon>
        <taxon>Rosaceae</taxon>
        <taxon>Rosoideae</taxon>
        <taxon>Rosoideae incertae sedis</taxon>
        <taxon>Rosa</taxon>
    </lineage>
</organism>
<evidence type="ECO:0000313" key="3">
    <source>
        <dbReference type="Proteomes" id="UP000238479"/>
    </source>
</evidence>
<feature type="domain" description="Protein DA1-like" evidence="1">
    <location>
        <begin position="2"/>
        <end position="104"/>
    </location>
</feature>
<name>A0A2P6QUQ1_ROSCH</name>
<dbReference type="STRING" id="74649.A0A2P6QUQ1"/>
<evidence type="ECO:0000313" key="2">
    <source>
        <dbReference type="EMBL" id="PRQ37897.1"/>
    </source>
</evidence>
<dbReference type="GO" id="GO:0043130">
    <property type="term" value="F:ubiquitin binding"/>
    <property type="evidence" value="ECO:0007669"/>
    <property type="project" value="TreeGrafter"/>
</dbReference>
<accession>A0A2P6QUQ1</accession>
<dbReference type="EMBL" id="PDCK01000042">
    <property type="protein sequence ID" value="PRQ37897.1"/>
    <property type="molecule type" value="Genomic_DNA"/>
</dbReference>
<dbReference type="InterPro" id="IPR022087">
    <property type="entry name" value="DA1-like_dom"/>
</dbReference>
<evidence type="ECO:0000259" key="1">
    <source>
        <dbReference type="Pfam" id="PF12315"/>
    </source>
</evidence>
<proteinExistence type="predicted"/>
<keyword evidence="3" id="KW-1185">Reference proteome</keyword>
<gene>
    <name evidence="2" type="ORF">RchiOBHm_Chr4g0407751</name>
</gene>
<dbReference type="Pfam" id="PF12315">
    <property type="entry name" value="DA1-like"/>
    <property type="match status" value="1"/>
</dbReference>
<comment type="caution">
    <text evidence="2">The sequence shown here is derived from an EMBL/GenBank/DDBJ whole genome shotgun (WGS) entry which is preliminary data.</text>
</comment>
<reference evidence="2 3" key="1">
    <citation type="journal article" date="2018" name="Nat. Genet.">
        <title>The Rosa genome provides new insights in the design of modern roses.</title>
        <authorList>
            <person name="Bendahmane M."/>
        </authorList>
    </citation>
    <scope>NUCLEOTIDE SEQUENCE [LARGE SCALE GENOMIC DNA]</scope>
    <source>
        <strain evidence="3">cv. Old Blush</strain>
    </source>
</reference>
<dbReference type="Gramene" id="PRQ37897">
    <property type="protein sequence ID" value="PRQ37897"/>
    <property type="gene ID" value="RchiOBHm_Chr4g0407751"/>
</dbReference>
<dbReference type="PANTHER" id="PTHR24209:SF31">
    <property type="entry name" value="PROTEIN DA1-LIKE ISOFORM X1"/>
    <property type="match status" value="1"/>
</dbReference>